<keyword evidence="3" id="KW-1185">Reference proteome</keyword>
<dbReference type="Proteomes" id="UP000822688">
    <property type="component" value="Chromosome 1"/>
</dbReference>
<evidence type="ECO:0000313" key="3">
    <source>
        <dbReference type="Proteomes" id="UP000822688"/>
    </source>
</evidence>
<comment type="caution">
    <text evidence="2">The sequence shown here is derived from an EMBL/GenBank/DDBJ whole genome shotgun (WGS) entry which is preliminary data.</text>
</comment>
<evidence type="ECO:0000313" key="2">
    <source>
        <dbReference type="EMBL" id="KAG0591395.1"/>
    </source>
</evidence>
<evidence type="ECO:0000256" key="1">
    <source>
        <dbReference type="SAM" id="SignalP"/>
    </source>
</evidence>
<protein>
    <recommendedName>
        <fullName evidence="4">Secreted protein</fullName>
    </recommendedName>
</protein>
<sequence length="103" mass="11548">MACLQSGLACSLIFCNLQRLQALKLCCIVPVRLSKCSPRTRIRILERIESQGNTVSAAIPGHSFKFLNCVLVFHISTNSNSFVQFSFTIPPYDSHSEQIPLYK</sequence>
<name>A0A8T0J773_CERPU</name>
<keyword evidence="1" id="KW-0732">Signal</keyword>
<dbReference type="EMBL" id="CM026421">
    <property type="protein sequence ID" value="KAG0591395.1"/>
    <property type="molecule type" value="Genomic_DNA"/>
</dbReference>
<evidence type="ECO:0008006" key="4">
    <source>
        <dbReference type="Google" id="ProtNLM"/>
    </source>
</evidence>
<organism evidence="2 3">
    <name type="scientific">Ceratodon purpureus</name>
    <name type="common">Fire moss</name>
    <name type="synonym">Dicranum purpureum</name>
    <dbReference type="NCBI Taxonomy" id="3225"/>
    <lineage>
        <taxon>Eukaryota</taxon>
        <taxon>Viridiplantae</taxon>
        <taxon>Streptophyta</taxon>
        <taxon>Embryophyta</taxon>
        <taxon>Bryophyta</taxon>
        <taxon>Bryophytina</taxon>
        <taxon>Bryopsida</taxon>
        <taxon>Dicranidae</taxon>
        <taxon>Pseudoditrichales</taxon>
        <taxon>Ditrichaceae</taxon>
        <taxon>Ceratodon</taxon>
    </lineage>
</organism>
<feature type="chain" id="PRO_5035922285" description="Secreted protein" evidence="1">
    <location>
        <begin position="23"/>
        <end position="103"/>
    </location>
</feature>
<reference evidence="2" key="1">
    <citation type="submission" date="2020-06" db="EMBL/GenBank/DDBJ databases">
        <title>WGS assembly of Ceratodon purpureus strain R40.</title>
        <authorList>
            <person name="Carey S.B."/>
            <person name="Jenkins J."/>
            <person name="Shu S."/>
            <person name="Lovell J.T."/>
            <person name="Sreedasyam A."/>
            <person name="Maumus F."/>
            <person name="Tiley G.P."/>
            <person name="Fernandez-Pozo N."/>
            <person name="Barry K."/>
            <person name="Chen C."/>
            <person name="Wang M."/>
            <person name="Lipzen A."/>
            <person name="Daum C."/>
            <person name="Saski C.A."/>
            <person name="Payton A.C."/>
            <person name="Mcbreen J.C."/>
            <person name="Conrad R.E."/>
            <person name="Kollar L.M."/>
            <person name="Olsson S."/>
            <person name="Huttunen S."/>
            <person name="Landis J.B."/>
            <person name="Wickett N.J."/>
            <person name="Johnson M.G."/>
            <person name="Rensing S.A."/>
            <person name="Grimwood J."/>
            <person name="Schmutz J."/>
            <person name="Mcdaniel S.F."/>
        </authorList>
    </citation>
    <scope>NUCLEOTIDE SEQUENCE</scope>
    <source>
        <strain evidence="2">R40</strain>
    </source>
</reference>
<proteinExistence type="predicted"/>
<gene>
    <name evidence="2" type="ORF">KC19_1G172400</name>
</gene>
<feature type="signal peptide" evidence="1">
    <location>
        <begin position="1"/>
        <end position="22"/>
    </location>
</feature>
<accession>A0A8T0J773</accession>
<dbReference type="AlphaFoldDB" id="A0A8T0J773"/>